<dbReference type="AlphaFoldDB" id="A0A841PSL0"/>
<keyword evidence="1" id="KW-0472">Membrane</keyword>
<reference evidence="3 4" key="1">
    <citation type="submission" date="2020-08" db="EMBL/GenBank/DDBJ databases">
        <title>Genomic Encyclopedia of Type Strains, Phase IV (KMG-IV): sequencing the most valuable type-strain genomes for metagenomic binning, comparative biology and taxonomic classification.</title>
        <authorList>
            <person name="Goeker M."/>
        </authorList>
    </citation>
    <scope>NUCLEOTIDE SEQUENCE [LARGE SCALE GENOMIC DNA]</scope>
    <source>
        <strain evidence="3 4">DSM 19612</strain>
    </source>
</reference>
<dbReference type="RefSeq" id="WP_174494500.1">
    <property type="nucleotide sequence ID" value="NZ_CADDWK010000001.1"/>
</dbReference>
<dbReference type="InterPro" id="IPR043726">
    <property type="entry name" value="LiaI-LiaF-like_TM1"/>
</dbReference>
<keyword evidence="3" id="KW-0418">Kinase</keyword>
<dbReference type="Pfam" id="PF18917">
    <property type="entry name" value="LiaI-LiaF-like_TM1"/>
    <property type="match status" value="1"/>
</dbReference>
<evidence type="ECO:0000259" key="2">
    <source>
        <dbReference type="Pfam" id="PF18917"/>
    </source>
</evidence>
<keyword evidence="3" id="KW-0808">Transferase</keyword>
<feature type="transmembrane region" description="Helical" evidence="1">
    <location>
        <begin position="59"/>
        <end position="76"/>
    </location>
</feature>
<evidence type="ECO:0000313" key="3">
    <source>
        <dbReference type="EMBL" id="MBB6451937.1"/>
    </source>
</evidence>
<accession>A0A841PSL0</accession>
<keyword evidence="1" id="KW-0812">Transmembrane</keyword>
<dbReference type="EMBL" id="JACHGH010000001">
    <property type="protein sequence ID" value="MBB6451937.1"/>
    <property type="molecule type" value="Genomic_DNA"/>
</dbReference>
<feature type="transmembrane region" description="Helical" evidence="1">
    <location>
        <begin position="5"/>
        <end position="26"/>
    </location>
</feature>
<feature type="transmembrane region" description="Helical" evidence="1">
    <location>
        <begin position="105"/>
        <end position="122"/>
    </location>
</feature>
<protein>
    <submittedName>
        <fullName evidence="3">Signal transduction histidine kinase</fullName>
    </submittedName>
</protein>
<keyword evidence="1" id="KW-1133">Transmembrane helix</keyword>
<feature type="domain" description="LiaI-LiaF-like transmembrane region" evidence="2">
    <location>
        <begin position="6"/>
        <end position="47"/>
    </location>
</feature>
<dbReference type="Proteomes" id="UP000581688">
    <property type="component" value="Unassembled WGS sequence"/>
</dbReference>
<sequence>MKKQYLFTSSFMIGVGLYFFITQYNITFLHSYQTWPTLLIIIGVAFLIQGFFGKVHESLFPGIIILGFGIHFHGLLHYSFWIDHWGVYLLVISIAFFIQYQKTKNGLIIGVILLVISLFAILSSKKPGWLETLHLIPSNSDGSFLPFILVGVGIYLIVTKR</sequence>
<feature type="transmembrane region" description="Helical" evidence="1">
    <location>
        <begin position="142"/>
        <end position="158"/>
    </location>
</feature>
<name>A0A841PSL0_9BACI</name>
<feature type="transmembrane region" description="Helical" evidence="1">
    <location>
        <begin position="82"/>
        <end position="98"/>
    </location>
</feature>
<dbReference type="GO" id="GO:0016301">
    <property type="term" value="F:kinase activity"/>
    <property type="evidence" value="ECO:0007669"/>
    <property type="project" value="UniProtKB-KW"/>
</dbReference>
<feature type="transmembrane region" description="Helical" evidence="1">
    <location>
        <begin position="32"/>
        <end position="52"/>
    </location>
</feature>
<evidence type="ECO:0000313" key="4">
    <source>
        <dbReference type="Proteomes" id="UP000581688"/>
    </source>
</evidence>
<organism evidence="3 4">
    <name type="scientific">Salirhabdus euzebyi</name>
    <dbReference type="NCBI Taxonomy" id="394506"/>
    <lineage>
        <taxon>Bacteria</taxon>
        <taxon>Bacillati</taxon>
        <taxon>Bacillota</taxon>
        <taxon>Bacilli</taxon>
        <taxon>Bacillales</taxon>
        <taxon>Bacillaceae</taxon>
        <taxon>Salirhabdus</taxon>
    </lineage>
</organism>
<proteinExistence type="predicted"/>
<comment type="caution">
    <text evidence="3">The sequence shown here is derived from an EMBL/GenBank/DDBJ whole genome shotgun (WGS) entry which is preliminary data.</text>
</comment>
<evidence type="ECO:0000256" key="1">
    <source>
        <dbReference type="SAM" id="Phobius"/>
    </source>
</evidence>
<keyword evidence="4" id="KW-1185">Reference proteome</keyword>
<gene>
    <name evidence="3" type="ORF">HNQ94_000358</name>
</gene>